<proteinExistence type="predicted"/>
<dbReference type="FunFam" id="3.40.50.1970:FF:000003">
    <property type="entry name" value="Alcohol dehydrogenase, iron-containing"/>
    <property type="match status" value="1"/>
</dbReference>
<dbReference type="OrthoDB" id="9801156at2"/>
<dbReference type="CDD" id="cd08187">
    <property type="entry name" value="BDH"/>
    <property type="match status" value="1"/>
</dbReference>
<evidence type="ECO:0000313" key="5">
    <source>
        <dbReference type="Proteomes" id="UP000295726"/>
    </source>
</evidence>
<gene>
    <name evidence="4" type="ORF">EDD59_10312</name>
</gene>
<dbReference type="Gene3D" id="3.40.50.1970">
    <property type="match status" value="1"/>
</dbReference>
<feature type="domain" description="Alcohol dehydrogenase iron-type/glycerol dehydrogenase GldA" evidence="2">
    <location>
        <begin position="9"/>
        <end position="178"/>
    </location>
</feature>
<dbReference type="Gene3D" id="1.20.1090.10">
    <property type="entry name" value="Dehydroquinate synthase-like - alpha domain"/>
    <property type="match status" value="1"/>
</dbReference>
<sequence>MINFEFYNPTKVIFGKGVEAEAGKEIKALGGHKVLVHYGGTFLQENGTLDRVHKGLEDAGLDYIDLGGVVPNPRLGLVKEGIQLCKDEGVDFLLPIGGGSAIDSAKGIGYGLVNDFSLEDLLLGKVTTDKIAPIGCISTIAATGSETSNSMVITIEDGMLKRSYNHDCARPKFAIMNPELTYTLPVYQTASGGSDIMMHTMERYFTNTKDVDLIDRMAEGLLVSVREAVKVAVKEPQNYEARATLMWAGSLSHNGLTGTGRVSDFASHKIEHELGGMFDVAHGAGLCAIWGSWARYVLKTNPTRFAQFAVNVFNVPENFYNMEVTALKGIEAWEDWCRKIGMPTNLKELGVEPTDAQIEEMARKCVATGGGHVGFFQTLYKDDVIKIYEMARK</sequence>
<dbReference type="InterPro" id="IPR001670">
    <property type="entry name" value="ADH_Fe/GldA"/>
</dbReference>
<keyword evidence="1" id="KW-0560">Oxidoreductase</keyword>
<keyword evidence="5" id="KW-1185">Reference proteome</keyword>
<evidence type="ECO:0000259" key="2">
    <source>
        <dbReference type="Pfam" id="PF00465"/>
    </source>
</evidence>
<dbReference type="GO" id="GO:0008106">
    <property type="term" value="F:alcohol dehydrogenase (NADP+) activity"/>
    <property type="evidence" value="ECO:0007669"/>
    <property type="project" value="TreeGrafter"/>
</dbReference>
<comment type="caution">
    <text evidence="4">The sequence shown here is derived from an EMBL/GenBank/DDBJ whole genome shotgun (WGS) entry which is preliminary data.</text>
</comment>
<dbReference type="InterPro" id="IPR056798">
    <property type="entry name" value="ADH_Fe_C"/>
</dbReference>
<evidence type="ECO:0000259" key="3">
    <source>
        <dbReference type="Pfam" id="PF25137"/>
    </source>
</evidence>
<feature type="domain" description="Fe-containing alcohol dehydrogenase-like C-terminal" evidence="3">
    <location>
        <begin position="189"/>
        <end position="391"/>
    </location>
</feature>
<dbReference type="GO" id="GO:1990002">
    <property type="term" value="F:methylglyoxal reductase (NADPH) (acetol producing) activity"/>
    <property type="evidence" value="ECO:0007669"/>
    <property type="project" value="TreeGrafter"/>
</dbReference>
<dbReference type="EMBL" id="SLZZ01000003">
    <property type="protein sequence ID" value="TCS81597.1"/>
    <property type="molecule type" value="Genomic_DNA"/>
</dbReference>
<reference evidence="4 5" key="1">
    <citation type="submission" date="2019-03" db="EMBL/GenBank/DDBJ databases">
        <title>Genomic Encyclopedia of Type Strains, Phase IV (KMG-IV): sequencing the most valuable type-strain genomes for metagenomic binning, comparative biology and taxonomic classification.</title>
        <authorList>
            <person name="Goeker M."/>
        </authorList>
    </citation>
    <scope>NUCLEOTIDE SEQUENCE [LARGE SCALE GENOMIC DNA]</scope>
    <source>
        <strain evidence="4 5">DSM 29489</strain>
    </source>
</reference>
<dbReference type="InterPro" id="IPR044731">
    <property type="entry name" value="BDH-like"/>
</dbReference>
<dbReference type="PANTHER" id="PTHR43633:SF1">
    <property type="entry name" value="ALCOHOL DEHYDROGENASE YQHD"/>
    <property type="match status" value="1"/>
</dbReference>
<dbReference type="GO" id="GO:1990362">
    <property type="term" value="F:butanol dehydrogenase (NAD+) activity"/>
    <property type="evidence" value="ECO:0007669"/>
    <property type="project" value="InterPro"/>
</dbReference>
<evidence type="ECO:0000256" key="1">
    <source>
        <dbReference type="ARBA" id="ARBA00023002"/>
    </source>
</evidence>
<accession>A0A4R3KED5</accession>
<organism evidence="4 5">
    <name type="scientific">Muricomes intestini</name>
    <dbReference type="NCBI Taxonomy" id="1796634"/>
    <lineage>
        <taxon>Bacteria</taxon>
        <taxon>Bacillati</taxon>
        <taxon>Bacillota</taxon>
        <taxon>Clostridia</taxon>
        <taxon>Lachnospirales</taxon>
        <taxon>Lachnospiraceae</taxon>
        <taxon>Muricomes</taxon>
    </lineage>
</organism>
<evidence type="ECO:0000313" key="4">
    <source>
        <dbReference type="EMBL" id="TCS81597.1"/>
    </source>
</evidence>
<dbReference type="Pfam" id="PF00465">
    <property type="entry name" value="Fe-ADH"/>
    <property type="match status" value="1"/>
</dbReference>
<dbReference type="GO" id="GO:0046872">
    <property type="term" value="F:metal ion binding"/>
    <property type="evidence" value="ECO:0007669"/>
    <property type="project" value="InterPro"/>
</dbReference>
<dbReference type="AlphaFoldDB" id="A0A4R3KED5"/>
<name>A0A4R3KED5_9FIRM</name>
<dbReference type="SUPFAM" id="SSF56796">
    <property type="entry name" value="Dehydroquinate synthase-like"/>
    <property type="match status" value="1"/>
</dbReference>
<protein>
    <submittedName>
        <fullName evidence="4">Uncharacterized protein</fullName>
    </submittedName>
</protein>
<dbReference type="Proteomes" id="UP000295726">
    <property type="component" value="Unassembled WGS sequence"/>
</dbReference>
<dbReference type="Pfam" id="PF25137">
    <property type="entry name" value="ADH_Fe_C"/>
    <property type="match status" value="1"/>
</dbReference>
<dbReference type="PANTHER" id="PTHR43633">
    <property type="entry name" value="ALCOHOL DEHYDROGENASE YQHD"/>
    <property type="match status" value="1"/>
</dbReference>
<dbReference type="RefSeq" id="WP_132378826.1">
    <property type="nucleotide sequence ID" value="NZ_SLZZ01000003.1"/>
</dbReference>
<dbReference type="GO" id="GO:0005829">
    <property type="term" value="C:cytosol"/>
    <property type="evidence" value="ECO:0007669"/>
    <property type="project" value="TreeGrafter"/>
</dbReference>